<keyword evidence="18" id="KW-0628">Postsynaptic cell membrane</keyword>
<proteinExistence type="predicted"/>
<accession>E0VQL2</accession>
<comment type="subcellular location">
    <subcellularLocation>
        <location evidence="1">Cell membrane</location>
        <location evidence="1">Sarcolemma</location>
    </subcellularLocation>
    <subcellularLocation>
        <location evidence="4">Cell membrane</location>
        <topology evidence="4">Single-pass type I membrane protein</topology>
    </subcellularLocation>
    <subcellularLocation>
        <location evidence="3">Cytoplasm</location>
        <location evidence="3">Cytoskeleton</location>
    </subcellularLocation>
    <subcellularLocation>
        <location evidence="5">Nucleus</location>
        <location evidence="5">Nucleoplasm</location>
    </subcellularLocation>
    <subcellularLocation>
        <location evidence="24">Postsynaptic cell membrane</location>
    </subcellularLocation>
    <subcellularLocation>
        <location evidence="2">Secreted</location>
        <location evidence="2">Extracellular space</location>
    </subcellularLocation>
</comment>
<feature type="compositionally biased region" description="Acidic residues" evidence="25">
    <location>
        <begin position="272"/>
        <end position="283"/>
    </location>
</feature>
<evidence type="ECO:0000256" key="4">
    <source>
        <dbReference type="ARBA" id="ARBA00004251"/>
    </source>
</evidence>
<dbReference type="KEGG" id="phu:Phum_PHUM379620"/>
<dbReference type="SUPFAM" id="SSF49313">
    <property type="entry name" value="Cadherin-like"/>
    <property type="match status" value="3"/>
</dbReference>
<keyword evidence="8" id="KW-0964">Secreted</keyword>
<keyword evidence="15" id="KW-0325">Glycoprotein</keyword>
<keyword evidence="10 26" id="KW-0812">Transmembrane</keyword>
<keyword evidence="7" id="KW-0963">Cytoplasm</keyword>
<dbReference type="EMBL" id="AAZO01004436">
    <property type="status" value="NOT_ANNOTATED_CDS"/>
    <property type="molecule type" value="Genomic_DNA"/>
</dbReference>
<evidence type="ECO:0000256" key="6">
    <source>
        <dbReference type="ARBA" id="ARBA00022475"/>
    </source>
</evidence>
<dbReference type="PANTHER" id="PTHR21559:SF21">
    <property type="entry name" value="DYSTROGLYCAN 1"/>
    <property type="match status" value="1"/>
</dbReference>
<evidence type="ECO:0000256" key="8">
    <source>
        <dbReference type="ARBA" id="ARBA00022525"/>
    </source>
</evidence>
<keyword evidence="6" id="KW-1003">Cell membrane</keyword>
<dbReference type="SUPFAM" id="SSF111006">
    <property type="entry name" value="Dystroglycan, domain 2"/>
    <property type="match status" value="1"/>
</dbReference>
<dbReference type="Proteomes" id="UP000009046">
    <property type="component" value="Unassembled WGS sequence"/>
</dbReference>
<keyword evidence="11 27" id="KW-0732">Signal</keyword>
<reference evidence="29" key="2">
    <citation type="submission" date="2007-04" db="EMBL/GenBank/DDBJ databases">
        <title>The genome of the human body louse.</title>
        <authorList>
            <consortium name="The Human Body Louse Genome Consortium"/>
            <person name="Kirkness E."/>
            <person name="Walenz B."/>
            <person name="Hass B."/>
            <person name="Bruggner R."/>
            <person name="Strausberg R."/>
        </authorList>
    </citation>
    <scope>NUCLEOTIDE SEQUENCE</scope>
    <source>
        <strain evidence="29">USDA</strain>
    </source>
</reference>
<dbReference type="GO" id="GO:0007411">
    <property type="term" value="P:axon guidance"/>
    <property type="evidence" value="ECO:0007669"/>
    <property type="project" value="TreeGrafter"/>
</dbReference>
<dbReference type="InterPro" id="IPR013783">
    <property type="entry name" value="Ig-like_fold"/>
</dbReference>
<dbReference type="GO" id="GO:0005856">
    <property type="term" value="C:cytoskeleton"/>
    <property type="evidence" value="ECO:0007669"/>
    <property type="project" value="UniProtKB-SubCell"/>
</dbReference>
<dbReference type="GO" id="GO:0016011">
    <property type="term" value="C:dystroglycan complex"/>
    <property type="evidence" value="ECO:0007669"/>
    <property type="project" value="TreeGrafter"/>
</dbReference>
<keyword evidence="16" id="KW-0206">Cytoskeleton</keyword>
<dbReference type="GO" id="GO:0005509">
    <property type="term" value="F:calcium ion binding"/>
    <property type="evidence" value="ECO:0007669"/>
    <property type="project" value="InterPro"/>
</dbReference>
<dbReference type="Gene3D" id="3.30.70.1040">
    <property type="entry name" value="Dystroglycan, domain 2"/>
    <property type="match status" value="1"/>
</dbReference>
<evidence type="ECO:0000256" key="25">
    <source>
        <dbReference type="SAM" id="MobiDB-lite"/>
    </source>
</evidence>
<dbReference type="RefSeq" id="XP_002428406.1">
    <property type="nucleotide sequence ID" value="XM_002428361.1"/>
</dbReference>
<evidence type="ECO:0000313" key="30">
    <source>
        <dbReference type="EnsemblMetazoa" id="PHUM379620-PA"/>
    </source>
</evidence>
<feature type="region of interest" description="Disordered" evidence="25">
    <location>
        <begin position="267"/>
        <end position="298"/>
    </location>
</feature>
<evidence type="ECO:0000256" key="14">
    <source>
        <dbReference type="ARBA" id="ARBA00023157"/>
    </source>
</evidence>
<dbReference type="GeneID" id="8237196"/>
<dbReference type="STRING" id="121224.E0VQL2"/>
<dbReference type="HOGENOM" id="CLU_007629_0_0_1"/>
<dbReference type="PROSITE" id="PS51699">
    <property type="entry name" value="SEA_DG"/>
    <property type="match status" value="2"/>
</dbReference>
<evidence type="ECO:0000256" key="3">
    <source>
        <dbReference type="ARBA" id="ARBA00004245"/>
    </source>
</evidence>
<dbReference type="EnsemblMetazoa" id="PHUM379620-RA">
    <property type="protein sequence ID" value="PHUM379620-PA"/>
    <property type="gene ID" value="PHUM379620"/>
</dbReference>
<dbReference type="GO" id="GO:0043236">
    <property type="term" value="F:laminin binding"/>
    <property type="evidence" value="ECO:0007669"/>
    <property type="project" value="TreeGrafter"/>
</dbReference>
<dbReference type="GO" id="GO:0005576">
    <property type="term" value="C:extracellular region"/>
    <property type="evidence" value="ECO:0007669"/>
    <property type="project" value="UniProtKB-SubCell"/>
</dbReference>
<organism>
    <name type="scientific">Pediculus humanus subsp. corporis</name>
    <name type="common">Body louse</name>
    <dbReference type="NCBI Taxonomy" id="121224"/>
    <lineage>
        <taxon>Eukaryota</taxon>
        <taxon>Metazoa</taxon>
        <taxon>Ecdysozoa</taxon>
        <taxon>Arthropoda</taxon>
        <taxon>Hexapoda</taxon>
        <taxon>Insecta</taxon>
        <taxon>Pterygota</taxon>
        <taxon>Neoptera</taxon>
        <taxon>Paraneoptera</taxon>
        <taxon>Psocodea</taxon>
        <taxon>Troctomorpha</taxon>
        <taxon>Phthiraptera</taxon>
        <taxon>Anoplura</taxon>
        <taxon>Pediculidae</taxon>
        <taxon>Pediculus</taxon>
    </lineage>
</organism>
<keyword evidence="31" id="KW-1185">Reference proteome</keyword>
<evidence type="ECO:0000256" key="13">
    <source>
        <dbReference type="ARBA" id="ARBA00023018"/>
    </source>
</evidence>
<dbReference type="eggNOG" id="KOG3781">
    <property type="taxonomic scope" value="Eukaryota"/>
</dbReference>
<evidence type="ECO:0000256" key="2">
    <source>
        <dbReference type="ARBA" id="ARBA00004239"/>
    </source>
</evidence>
<feature type="domain" description="Peptidase S72" evidence="28">
    <location>
        <begin position="795"/>
        <end position="904"/>
    </location>
</feature>
<evidence type="ECO:0000256" key="16">
    <source>
        <dbReference type="ARBA" id="ARBA00023212"/>
    </source>
</evidence>
<dbReference type="GO" id="GO:0045211">
    <property type="term" value="C:postsynaptic membrane"/>
    <property type="evidence" value="ECO:0007669"/>
    <property type="project" value="UniProtKB-SubCell"/>
</dbReference>
<evidence type="ECO:0000256" key="23">
    <source>
        <dbReference type="ARBA" id="ARBA00031034"/>
    </source>
</evidence>
<dbReference type="OrthoDB" id="5990676at2759"/>
<dbReference type="InterPro" id="IPR015919">
    <property type="entry name" value="Cadherin-like_sf"/>
</dbReference>
<feature type="signal peptide" evidence="27">
    <location>
        <begin position="1"/>
        <end position="22"/>
    </location>
</feature>
<dbReference type="VEuPathDB" id="VectorBase:PHUM379620"/>
<keyword evidence="17" id="KW-0539">Nucleus</keyword>
<keyword evidence="9" id="KW-0597">Phosphoprotein</keyword>
<evidence type="ECO:0000256" key="18">
    <source>
        <dbReference type="ARBA" id="ARBA00023257"/>
    </source>
</evidence>
<dbReference type="InterPro" id="IPR027468">
    <property type="entry name" value="Alpha-dystroglycan_domain_2"/>
</dbReference>
<dbReference type="AlphaFoldDB" id="E0VQL2"/>
<evidence type="ECO:0000256" key="24">
    <source>
        <dbReference type="ARBA" id="ARBA00034100"/>
    </source>
</evidence>
<feature type="domain" description="Peptidase S72" evidence="28">
    <location>
        <begin position="558"/>
        <end position="668"/>
    </location>
</feature>
<dbReference type="PANTHER" id="PTHR21559">
    <property type="entry name" value="DYSTROGLYCAN-RELATED"/>
    <property type="match status" value="1"/>
</dbReference>
<gene>
    <name evidence="30" type="primary">8237196</name>
    <name evidence="29" type="ORF">Phum_PHUM379620</name>
</gene>
<reference evidence="30" key="3">
    <citation type="submission" date="2021-02" db="UniProtKB">
        <authorList>
            <consortium name="EnsemblMetazoa"/>
        </authorList>
    </citation>
    <scope>IDENTIFICATION</scope>
    <source>
        <strain evidence="30">USDA</strain>
    </source>
</reference>
<dbReference type="GO" id="GO:0002009">
    <property type="term" value="P:morphogenesis of an epithelium"/>
    <property type="evidence" value="ECO:0007669"/>
    <property type="project" value="TreeGrafter"/>
</dbReference>
<evidence type="ECO:0000256" key="15">
    <source>
        <dbReference type="ARBA" id="ARBA00023180"/>
    </source>
</evidence>
<keyword evidence="14" id="KW-1015">Disulfide bond</keyword>
<evidence type="ECO:0000256" key="27">
    <source>
        <dbReference type="SAM" id="SignalP"/>
    </source>
</evidence>
<evidence type="ECO:0000256" key="12">
    <source>
        <dbReference type="ARBA" id="ARBA00022989"/>
    </source>
</evidence>
<dbReference type="GO" id="GO:0021675">
    <property type="term" value="P:nerve development"/>
    <property type="evidence" value="ECO:0007669"/>
    <property type="project" value="TreeGrafter"/>
</dbReference>
<evidence type="ECO:0000313" key="29">
    <source>
        <dbReference type="EMBL" id="EEB15668.1"/>
    </source>
</evidence>
<dbReference type="EMBL" id="DS235430">
    <property type="protein sequence ID" value="EEB15668.1"/>
    <property type="molecule type" value="Genomic_DNA"/>
</dbReference>
<evidence type="ECO:0000256" key="9">
    <source>
        <dbReference type="ARBA" id="ARBA00022553"/>
    </source>
</evidence>
<evidence type="ECO:0000256" key="7">
    <source>
        <dbReference type="ARBA" id="ARBA00022490"/>
    </source>
</evidence>
<dbReference type="CTD" id="8237196"/>
<dbReference type="InterPro" id="IPR030398">
    <property type="entry name" value="SEA_DG_dom"/>
</dbReference>
<dbReference type="GO" id="GO:0042383">
    <property type="term" value="C:sarcolemma"/>
    <property type="evidence" value="ECO:0007669"/>
    <property type="project" value="UniProtKB-SubCell"/>
</dbReference>
<comment type="function">
    <text evidence="20">Transmembrane protein that plays important roles in connecting the extracellular matrix to the cytoskeleton. Acts as a cell adhesion receptor in both muscle and non-muscle tissues. Receptor for both DMD and UTRN and, through these interactions, scaffolds axin to the cytoskeleton. Also functions in cell adhesion-mediated signaling and implicated in cell polarity.</text>
</comment>
<dbReference type="SMART" id="SM00736">
    <property type="entry name" value="CADG"/>
    <property type="match status" value="3"/>
</dbReference>
<feature type="chain" id="PRO_5014570184" description="Dystroglycan 1" evidence="27">
    <location>
        <begin position="23"/>
        <end position="1069"/>
    </location>
</feature>
<evidence type="ECO:0000256" key="19">
    <source>
        <dbReference type="ARBA" id="ARBA00023567"/>
    </source>
</evidence>
<evidence type="ECO:0000256" key="10">
    <source>
        <dbReference type="ARBA" id="ARBA00022692"/>
    </source>
</evidence>
<evidence type="ECO:0000256" key="26">
    <source>
        <dbReference type="SAM" id="Phobius"/>
    </source>
</evidence>
<evidence type="ECO:0000259" key="28">
    <source>
        <dbReference type="PROSITE" id="PS51699"/>
    </source>
</evidence>
<keyword evidence="12 26" id="KW-1133">Transmembrane helix</keyword>
<sequence length="1069" mass="121283">MDALQYIQLIFSFFLHLISISGLQDNDIAFEELHSDIDQIISNIEPVHRLWGISDLQCLVGKLFTFTIPNDSFKGDSYAKHGDKFQDLPEWLVFDQKGVFKGVPSVDDTGIYYISVTAVSPGALYKSSDVFAIEVIENAMDAYISEKYVKHTLGCRLTRNKSKKQNNNCRKYFSEEKSLLNKWSISNDFHLLEGFGNINKSLHSSCASVSFQVGCGRNIKNEYKSLIDKIKIEALDGTLSEVLLHPVVSWHIKNEFPFHFRERRQAGSGDHYEDDEDNEDDYNEPITTTNSPHPHRHHHGEIIDTVKGNEITPNEVQYHLPSTSLLFDYDDVLISTPMFLPERSTQKASIQPTTVFEDGFTSSTTFGLPNKMPDDKKYHGQSQIVKVPTHFNTSEINSTDTTLDNLSLNITEQSFFDYLTTESFKVVSNFSTRIDTITPSITDDIEPKNFKPIIAHRLKKIAATAGKILRFKIPENTFSDVEDGSTSHLNLNFKNLDETPIPTNSWIKFDRKNQELLAIPLEEHVSKWEFIIEAKDKDGDIASDTFNLQIQHHKGHRAVNFEFILEIVLTANWSHAFDWQEKIVNSLVEVYGDPDSNQITIRSISQNQIPYVFSWTNDSLPKSYCPRNDIDNLFKVISDGEGGVNEVFQHAIGSGISVKKVSILGIGQCESTSSIYTQSPPVNPHMNFSPVPRNQIDQVNATAGCLLVFKVPEDTCYDPEDGSTRKLKVSLLNMDRTPLNSQQWLQFDSKNQEFYGLPMESDVKSQEYQLVCEDKEGLTANDGLIVVVHPKPKQFYSVEFTIAIDVLYETFVNSSFLKRKFVERITELFGDSSTDAIILESISEGSTIITWFNRTLPTNKCPTEEIRRLREVLINDDESMSERLVSVMGHEFPVISVGLEPAGSCQGELTVLHKPEDSVPPLDDNLFPVGVSEDYLFTFVVPVILVVLMIIVATIIACFFYCKRRSNKMGIINEDERQSFRSKGIPVIFQDELEEKPEIKNKCPIIMKEEKPPLPPPEYQKNHNNTSVQEVDDGPYQPPPPFTSTKDMGRNVRPKPTPTYRKPPPYVPP</sequence>
<feature type="region of interest" description="Disordered" evidence="25">
    <location>
        <begin position="1004"/>
        <end position="1069"/>
    </location>
</feature>
<dbReference type="CDD" id="cd11303">
    <property type="entry name" value="Dystroglycan_repeat"/>
    <property type="match status" value="1"/>
</dbReference>
<name>E0VQL2_PEDHC</name>
<evidence type="ECO:0000256" key="22">
    <source>
        <dbReference type="ARBA" id="ARBA00030092"/>
    </source>
</evidence>
<dbReference type="Pfam" id="PF05454">
    <property type="entry name" value="DAG1"/>
    <property type="match status" value="2"/>
</dbReference>
<evidence type="ECO:0000256" key="21">
    <source>
        <dbReference type="ARBA" id="ARBA00026224"/>
    </source>
</evidence>
<keyword evidence="26" id="KW-0472">Membrane</keyword>
<evidence type="ECO:0000256" key="20">
    <source>
        <dbReference type="ARBA" id="ARBA00024991"/>
    </source>
</evidence>
<dbReference type="InterPro" id="IPR006644">
    <property type="entry name" value="Cadg"/>
</dbReference>
<feature type="transmembrane region" description="Helical" evidence="26">
    <location>
        <begin position="935"/>
        <end position="962"/>
    </location>
</feature>
<keyword evidence="13" id="KW-0770">Synapse</keyword>
<evidence type="ECO:0000256" key="1">
    <source>
        <dbReference type="ARBA" id="ARBA00004135"/>
    </source>
</evidence>
<protein>
    <recommendedName>
        <fullName evidence="21">Dystroglycan 1</fullName>
    </recommendedName>
    <alternativeName>
        <fullName evidence="23">Dystroglycan</fullName>
    </alternativeName>
    <alternativeName>
        <fullName evidence="22">Dystrophin-associated glycoprotein 1</fullName>
    </alternativeName>
</protein>
<dbReference type="GO" id="GO:0005654">
    <property type="term" value="C:nucleoplasm"/>
    <property type="evidence" value="ECO:0007669"/>
    <property type="project" value="UniProtKB-SubCell"/>
</dbReference>
<evidence type="ECO:0000313" key="31">
    <source>
        <dbReference type="Proteomes" id="UP000009046"/>
    </source>
</evidence>
<feature type="compositionally biased region" description="Pro residues" evidence="25">
    <location>
        <begin position="1055"/>
        <end position="1069"/>
    </location>
</feature>
<evidence type="ECO:0000256" key="11">
    <source>
        <dbReference type="ARBA" id="ARBA00022729"/>
    </source>
</evidence>
<dbReference type="InParanoid" id="E0VQL2"/>
<dbReference type="Pfam" id="PF05345">
    <property type="entry name" value="He_PIG"/>
    <property type="match status" value="1"/>
</dbReference>
<dbReference type="Gene3D" id="2.60.40.10">
    <property type="entry name" value="Immunoglobulins"/>
    <property type="match status" value="3"/>
</dbReference>
<reference evidence="29" key="1">
    <citation type="submission" date="2007-04" db="EMBL/GenBank/DDBJ databases">
        <title>Annotation of Pediculus humanus corporis strain USDA.</title>
        <authorList>
            <person name="Kirkness E."/>
            <person name="Hannick L."/>
            <person name="Hass B."/>
            <person name="Bruggner R."/>
            <person name="Lawson D."/>
            <person name="Bidwell S."/>
            <person name="Joardar V."/>
            <person name="Caler E."/>
            <person name="Walenz B."/>
            <person name="Inman J."/>
            <person name="Schobel S."/>
            <person name="Galinsky K."/>
            <person name="Amedeo P."/>
            <person name="Strausberg R."/>
        </authorList>
    </citation>
    <scope>NUCLEOTIDE SEQUENCE</scope>
    <source>
        <strain evidence="29">USDA</strain>
    </source>
</reference>
<evidence type="ECO:0000256" key="5">
    <source>
        <dbReference type="ARBA" id="ARBA00004642"/>
    </source>
</evidence>
<evidence type="ECO:0000256" key="17">
    <source>
        <dbReference type="ARBA" id="ARBA00023242"/>
    </source>
</evidence>
<comment type="function">
    <text evidence="19">The dystroglycan complex is involved in a number of processes including laminin and basement membrane assembly, sarcolemmal stability, cell survival, peripheral nerve myelination, nodal structure, cell migration, and epithelial polarization.</text>
</comment>
<dbReference type="InterPro" id="IPR008465">
    <property type="entry name" value="DAG1_C"/>
</dbReference>